<evidence type="ECO:0000313" key="3">
    <source>
        <dbReference type="Proteomes" id="UP000019376"/>
    </source>
</evidence>
<feature type="region of interest" description="Disordered" evidence="1">
    <location>
        <begin position="54"/>
        <end position="92"/>
    </location>
</feature>
<dbReference type="AlphaFoldDB" id="S7ZPF4"/>
<proteinExistence type="predicted"/>
<name>S7ZPF4_PENO1</name>
<evidence type="ECO:0000313" key="2">
    <source>
        <dbReference type="EMBL" id="EPS30531.1"/>
    </source>
</evidence>
<dbReference type="HOGENOM" id="CLU_2413999_0_0_1"/>
<keyword evidence="3" id="KW-1185">Reference proteome</keyword>
<sequence>MRPSGESDKIPRGELVPRCTRCRTEIGSNARERGGRNQNRECQYATEIGVGLELEEEEKEEKESSLQEKRKRGRQSRRAMQVQVPSLGRVID</sequence>
<dbReference type="Proteomes" id="UP000019376">
    <property type="component" value="Unassembled WGS sequence"/>
</dbReference>
<dbReference type="EMBL" id="KB644412">
    <property type="protein sequence ID" value="EPS30531.1"/>
    <property type="molecule type" value="Genomic_DNA"/>
</dbReference>
<evidence type="ECO:0000256" key="1">
    <source>
        <dbReference type="SAM" id="MobiDB-lite"/>
    </source>
</evidence>
<reference evidence="2 3" key="1">
    <citation type="journal article" date="2013" name="PLoS ONE">
        <title>Genomic and secretomic analyses reveal unique features of the lignocellulolytic enzyme system of Penicillium decumbens.</title>
        <authorList>
            <person name="Liu G."/>
            <person name="Zhang L."/>
            <person name="Wei X."/>
            <person name="Zou G."/>
            <person name="Qin Y."/>
            <person name="Ma L."/>
            <person name="Li J."/>
            <person name="Zheng H."/>
            <person name="Wang S."/>
            <person name="Wang C."/>
            <person name="Xun L."/>
            <person name="Zhao G.-P."/>
            <person name="Zhou Z."/>
            <person name="Qu Y."/>
        </authorList>
    </citation>
    <scope>NUCLEOTIDE SEQUENCE [LARGE SCALE GENOMIC DNA]</scope>
    <source>
        <strain evidence="3">114-2 / CGMCC 5302</strain>
    </source>
</reference>
<organism evidence="2 3">
    <name type="scientific">Penicillium oxalicum (strain 114-2 / CGMCC 5302)</name>
    <name type="common">Penicillium decumbens</name>
    <dbReference type="NCBI Taxonomy" id="933388"/>
    <lineage>
        <taxon>Eukaryota</taxon>
        <taxon>Fungi</taxon>
        <taxon>Dikarya</taxon>
        <taxon>Ascomycota</taxon>
        <taxon>Pezizomycotina</taxon>
        <taxon>Eurotiomycetes</taxon>
        <taxon>Eurotiomycetidae</taxon>
        <taxon>Eurotiales</taxon>
        <taxon>Aspergillaceae</taxon>
        <taxon>Penicillium</taxon>
    </lineage>
</organism>
<protein>
    <submittedName>
        <fullName evidence="2">Uncharacterized protein</fullName>
    </submittedName>
</protein>
<gene>
    <name evidence="2" type="ORF">PDE_05483</name>
</gene>
<accession>S7ZPF4</accession>